<proteinExistence type="predicted"/>
<evidence type="ECO:0000256" key="1">
    <source>
        <dbReference type="ARBA" id="ARBA00023015"/>
    </source>
</evidence>
<dbReference type="Gene3D" id="1.10.10.10">
    <property type="entry name" value="Winged helix-like DNA-binding domain superfamily/Winged helix DNA-binding domain"/>
    <property type="match status" value="1"/>
</dbReference>
<evidence type="ECO:0000259" key="4">
    <source>
        <dbReference type="PROSITE" id="PS51118"/>
    </source>
</evidence>
<dbReference type="InterPro" id="IPR002577">
    <property type="entry name" value="HTH_HxlR"/>
</dbReference>
<keyword evidence="6" id="KW-1185">Reference proteome</keyword>
<feature type="domain" description="HTH hxlR-type" evidence="4">
    <location>
        <begin position="30"/>
        <end position="127"/>
    </location>
</feature>
<dbReference type="PROSITE" id="PS51118">
    <property type="entry name" value="HTH_HXLR"/>
    <property type="match status" value="1"/>
</dbReference>
<dbReference type="RefSeq" id="WP_379957741.1">
    <property type="nucleotide sequence ID" value="NZ_JAUYVI010000005.1"/>
</dbReference>
<reference evidence="6" key="1">
    <citation type="submission" date="2023-08" db="EMBL/GenBank/DDBJ databases">
        <title>Rhodospirillaceae gen. nov., a novel taxon isolated from the Yangtze River Yuezi River estuary sludge.</title>
        <authorList>
            <person name="Ruan L."/>
        </authorList>
    </citation>
    <scope>NUCLEOTIDE SEQUENCE [LARGE SCALE GENOMIC DNA]</scope>
    <source>
        <strain evidence="6">R-7</strain>
    </source>
</reference>
<keyword evidence="1" id="KW-0805">Transcription regulation</keyword>
<evidence type="ECO:0000256" key="3">
    <source>
        <dbReference type="ARBA" id="ARBA00023163"/>
    </source>
</evidence>
<accession>A0ABU0YPH3</accession>
<keyword evidence="3" id="KW-0804">Transcription</keyword>
<evidence type="ECO:0000313" key="6">
    <source>
        <dbReference type="Proteomes" id="UP001230156"/>
    </source>
</evidence>
<evidence type="ECO:0000313" key="5">
    <source>
        <dbReference type="EMBL" id="MDQ7249604.1"/>
    </source>
</evidence>
<organism evidence="5 6">
    <name type="scientific">Dongia sedimenti</name>
    <dbReference type="NCBI Taxonomy" id="3064282"/>
    <lineage>
        <taxon>Bacteria</taxon>
        <taxon>Pseudomonadati</taxon>
        <taxon>Pseudomonadota</taxon>
        <taxon>Alphaproteobacteria</taxon>
        <taxon>Rhodospirillales</taxon>
        <taxon>Dongiaceae</taxon>
        <taxon>Dongia</taxon>
    </lineage>
</organism>
<keyword evidence="2" id="KW-0238">DNA-binding</keyword>
<dbReference type="PANTHER" id="PTHR33204:SF18">
    <property type="entry name" value="TRANSCRIPTIONAL REGULATORY PROTEIN"/>
    <property type="match status" value="1"/>
</dbReference>
<dbReference type="SUPFAM" id="SSF46785">
    <property type="entry name" value="Winged helix' DNA-binding domain"/>
    <property type="match status" value="1"/>
</dbReference>
<sequence length="184" mass="20339">MTTITGARPTGAKPKARRVAPSALDPATLCPVARAASVVGDRWTVLVLRELFSDNHRFEEIQGQTGATPQMVAARLKTLEAEGMVERRAYQQRPLRHDYHLTPKGEAFYPVILALRAWGETWLKAPKEGRSVEFVHRTCGKPAGLGTVCESCGKPLKRADLIGTFNPVYQAERDARLEAFKASR</sequence>
<protein>
    <submittedName>
        <fullName evidence="5">Helix-turn-helix domain-containing protein</fullName>
    </submittedName>
</protein>
<dbReference type="EMBL" id="JAUYVI010000005">
    <property type="protein sequence ID" value="MDQ7249604.1"/>
    <property type="molecule type" value="Genomic_DNA"/>
</dbReference>
<evidence type="ECO:0000256" key="2">
    <source>
        <dbReference type="ARBA" id="ARBA00023125"/>
    </source>
</evidence>
<dbReference type="InterPro" id="IPR036388">
    <property type="entry name" value="WH-like_DNA-bd_sf"/>
</dbReference>
<dbReference type="Proteomes" id="UP001230156">
    <property type="component" value="Unassembled WGS sequence"/>
</dbReference>
<dbReference type="PANTHER" id="PTHR33204">
    <property type="entry name" value="TRANSCRIPTIONAL REGULATOR, MARR FAMILY"/>
    <property type="match status" value="1"/>
</dbReference>
<comment type="caution">
    <text evidence="5">The sequence shown here is derived from an EMBL/GenBank/DDBJ whole genome shotgun (WGS) entry which is preliminary data.</text>
</comment>
<dbReference type="Pfam" id="PF01638">
    <property type="entry name" value="HxlR"/>
    <property type="match status" value="1"/>
</dbReference>
<gene>
    <name evidence="5" type="ORF">Q8A70_18085</name>
</gene>
<name>A0ABU0YPH3_9PROT</name>
<dbReference type="InterPro" id="IPR036390">
    <property type="entry name" value="WH_DNA-bd_sf"/>
</dbReference>